<dbReference type="GO" id="GO:0038023">
    <property type="term" value="F:signaling receptor activity"/>
    <property type="evidence" value="ECO:0007669"/>
    <property type="project" value="TreeGrafter"/>
</dbReference>
<sequence length="165" mass="18600">MSSPHITHGPSPQQCSSFQLKQINAPISLVWSIVRTFDKRQLYKRFIESCSMISGDGDIGSIRRVHYVSGFPSEMSIERLEAFYDDIHLISFSIIGGDLRLSNYNSNTTLHEKVDEPEKTIVVESYRVDVPDGSTKDDTDYFVSNIIRWNLESLACVAESMVSAS</sequence>
<accession>A0A835H275</accession>
<dbReference type="PANTHER" id="PTHR31213">
    <property type="entry name" value="OS08G0374000 PROTEIN-RELATED"/>
    <property type="match status" value="1"/>
</dbReference>
<protein>
    <submittedName>
        <fullName evidence="9">Uncharacterized protein</fullName>
    </submittedName>
</protein>
<dbReference type="Gene3D" id="3.30.530.20">
    <property type="match status" value="1"/>
</dbReference>
<dbReference type="PANTHER" id="PTHR31213:SF138">
    <property type="entry name" value="ABSCISIC ACID RECEPTOR PYL6"/>
    <property type="match status" value="1"/>
</dbReference>
<evidence type="ECO:0000313" key="10">
    <source>
        <dbReference type="Proteomes" id="UP000631114"/>
    </source>
</evidence>
<keyword evidence="5" id="KW-0938">Abscisic acid signaling pathway</keyword>
<keyword evidence="4" id="KW-0963">Cytoplasm</keyword>
<gene>
    <name evidence="9" type="ORF">IFM89_031863</name>
</gene>
<keyword evidence="10" id="KW-1185">Reference proteome</keyword>
<dbReference type="GO" id="GO:0005737">
    <property type="term" value="C:cytoplasm"/>
    <property type="evidence" value="ECO:0007669"/>
    <property type="project" value="UniProtKB-SubCell"/>
</dbReference>
<name>A0A835H275_9MAGN</name>
<dbReference type="Proteomes" id="UP000631114">
    <property type="component" value="Unassembled WGS sequence"/>
</dbReference>
<keyword evidence="6" id="KW-0675">Receptor</keyword>
<proteinExistence type="inferred from homology"/>
<keyword evidence="7" id="KW-0539">Nucleus</keyword>
<dbReference type="GO" id="GO:0010427">
    <property type="term" value="F:abscisic acid binding"/>
    <property type="evidence" value="ECO:0007669"/>
    <property type="project" value="TreeGrafter"/>
</dbReference>
<comment type="caution">
    <text evidence="9">The sequence shown here is derived from an EMBL/GenBank/DDBJ whole genome shotgun (WGS) entry which is preliminary data.</text>
</comment>
<evidence type="ECO:0000256" key="3">
    <source>
        <dbReference type="ARBA" id="ARBA00008594"/>
    </source>
</evidence>
<dbReference type="SUPFAM" id="SSF55961">
    <property type="entry name" value="Bet v1-like"/>
    <property type="match status" value="1"/>
</dbReference>
<dbReference type="Pfam" id="PF10604">
    <property type="entry name" value="Polyketide_cyc2"/>
    <property type="match status" value="1"/>
</dbReference>
<dbReference type="EMBL" id="JADFTS010000009">
    <property type="protein sequence ID" value="KAF9590208.1"/>
    <property type="molecule type" value="Genomic_DNA"/>
</dbReference>
<dbReference type="GO" id="GO:0004864">
    <property type="term" value="F:protein phosphatase inhibitor activity"/>
    <property type="evidence" value="ECO:0007669"/>
    <property type="project" value="UniProtKB-KW"/>
</dbReference>
<evidence type="ECO:0000256" key="8">
    <source>
        <dbReference type="ARBA" id="ARBA00023272"/>
    </source>
</evidence>
<dbReference type="InterPro" id="IPR019587">
    <property type="entry name" value="Polyketide_cyclase/dehydratase"/>
</dbReference>
<comment type="subcellular location">
    <subcellularLocation>
        <location evidence="2">Cytoplasm</location>
    </subcellularLocation>
    <subcellularLocation>
        <location evidence="1">Nucleus</location>
    </subcellularLocation>
</comment>
<evidence type="ECO:0000256" key="6">
    <source>
        <dbReference type="ARBA" id="ARBA00023170"/>
    </source>
</evidence>
<organism evidence="9 10">
    <name type="scientific">Coptis chinensis</name>
    <dbReference type="NCBI Taxonomy" id="261450"/>
    <lineage>
        <taxon>Eukaryota</taxon>
        <taxon>Viridiplantae</taxon>
        <taxon>Streptophyta</taxon>
        <taxon>Embryophyta</taxon>
        <taxon>Tracheophyta</taxon>
        <taxon>Spermatophyta</taxon>
        <taxon>Magnoliopsida</taxon>
        <taxon>Ranunculales</taxon>
        <taxon>Ranunculaceae</taxon>
        <taxon>Coptidoideae</taxon>
        <taxon>Coptis</taxon>
    </lineage>
</organism>
<dbReference type="InterPro" id="IPR050279">
    <property type="entry name" value="Plant_def-hormone_signal"/>
</dbReference>
<dbReference type="AlphaFoldDB" id="A0A835H275"/>
<dbReference type="GO" id="GO:0009738">
    <property type="term" value="P:abscisic acid-activated signaling pathway"/>
    <property type="evidence" value="ECO:0007669"/>
    <property type="project" value="UniProtKB-KW"/>
</dbReference>
<evidence type="ECO:0000256" key="1">
    <source>
        <dbReference type="ARBA" id="ARBA00004123"/>
    </source>
</evidence>
<evidence type="ECO:0000313" key="9">
    <source>
        <dbReference type="EMBL" id="KAF9590208.1"/>
    </source>
</evidence>
<dbReference type="InterPro" id="IPR023393">
    <property type="entry name" value="START-like_dom_sf"/>
</dbReference>
<evidence type="ECO:0000256" key="4">
    <source>
        <dbReference type="ARBA" id="ARBA00022490"/>
    </source>
</evidence>
<keyword evidence="8" id="KW-0650">Protein phosphatase inhibitor</keyword>
<dbReference type="GO" id="GO:0005634">
    <property type="term" value="C:nucleus"/>
    <property type="evidence" value="ECO:0007669"/>
    <property type="project" value="UniProtKB-SubCell"/>
</dbReference>
<evidence type="ECO:0000256" key="7">
    <source>
        <dbReference type="ARBA" id="ARBA00023242"/>
    </source>
</evidence>
<dbReference type="CDD" id="cd07821">
    <property type="entry name" value="PYR_PYL_RCAR_like"/>
    <property type="match status" value="1"/>
</dbReference>
<dbReference type="OrthoDB" id="4436220at2759"/>
<evidence type="ECO:0000256" key="2">
    <source>
        <dbReference type="ARBA" id="ARBA00004496"/>
    </source>
</evidence>
<comment type="similarity">
    <text evidence="3">Belongs to the PYR/PYL/RCAR abscisic acid intracellular receptor family.</text>
</comment>
<evidence type="ECO:0000256" key="5">
    <source>
        <dbReference type="ARBA" id="ARBA00022682"/>
    </source>
</evidence>
<reference evidence="9 10" key="1">
    <citation type="submission" date="2020-10" db="EMBL/GenBank/DDBJ databases">
        <title>The Coptis chinensis genome and diversification of protoberbering-type alkaloids.</title>
        <authorList>
            <person name="Wang B."/>
            <person name="Shu S."/>
            <person name="Song C."/>
            <person name="Liu Y."/>
        </authorList>
    </citation>
    <scope>NUCLEOTIDE SEQUENCE [LARGE SCALE GENOMIC DNA]</scope>
    <source>
        <strain evidence="9">HL-2020</strain>
        <tissue evidence="9">Leaf</tissue>
    </source>
</reference>